<gene>
    <name evidence="1" type="ORF">F5891DRAFT_1200537</name>
</gene>
<sequence length="199" mass="21826">MELPILHSPAPPDLAPLALLVQQLLGWDSKKLVSSFHSNIWPIVVLHELLEDIAKNSPASVEIDLAPGCTRVIFKCRVRRPKKVLAGIAGHNNDVPICDLERATLQLLPTGSSKGSDDVTQSTEYIRVWLADDIYDCWVRMMFPMSPEPSMSHAIDLEDNTMDDGPASSAATVSPSSYVDIIDLTQDEGGDHEIIDLTI</sequence>
<organism evidence="1 2">
    <name type="scientific">Suillus fuscotomentosus</name>
    <dbReference type="NCBI Taxonomy" id="1912939"/>
    <lineage>
        <taxon>Eukaryota</taxon>
        <taxon>Fungi</taxon>
        <taxon>Dikarya</taxon>
        <taxon>Basidiomycota</taxon>
        <taxon>Agaricomycotina</taxon>
        <taxon>Agaricomycetes</taxon>
        <taxon>Agaricomycetidae</taxon>
        <taxon>Boletales</taxon>
        <taxon>Suillineae</taxon>
        <taxon>Suillaceae</taxon>
        <taxon>Suillus</taxon>
    </lineage>
</organism>
<dbReference type="GeneID" id="64663127"/>
<accession>A0AAD4DNT8</accession>
<protein>
    <submittedName>
        <fullName evidence="1">Uncharacterized protein</fullName>
    </submittedName>
</protein>
<evidence type="ECO:0000313" key="2">
    <source>
        <dbReference type="Proteomes" id="UP001195769"/>
    </source>
</evidence>
<reference evidence="1" key="1">
    <citation type="journal article" date="2020" name="New Phytol.">
        <title>Comparative genomics reveals dynamic genome evolution in host specialist ectomycorrhizal fungi.</title>
        <authorList>
            <person name="Lofgren L.A."/>
            <person name="Nguyen N.H."/>
            <person name="Vilgalys R."/>
            <person name="Ruytinx J."/>
            <person name="Liao H.L."/>
            <person name="Branco S."/>
            <person name="Kuo A."/>
            <person name="LaButti K."/>
            <person name="Lipzen A."/>
            <person name="Andreopoulos W."/>
            <person name="Pangilinan J."/>
            <person name="Riley R."/>
            <person name="Hundley H."/>
            <person name="Na H."/>
            <person name="Barry K."/>
            <person name="Grigoriev I.V."/>
            <person name="Stajich J.E."/>
            <person name="Kennedy P.G."/>
        </authorList>
    </citation>
    <scope>NUCLEOTIDE SEQUENCE</scope>
    <source>
        <strain evidence="1">FC203</strain>
    </source>
</reference>
<proteinExistence type="predicted"/>
<dbReference type="Proteomes" id="UP001195769">
    <property type="component" value="Unassembled WGS sequence"/>
</dbReference>
<dbReference type="AlphaFoldDB" id="A0AAD4DNT8"/>
<dbReference type="EMBL" id="JABBWK010000242">
    <property type="protein sequence ID" value="KAG1886887.1"/>
    <property type="molecule type" value="Genomic_DNA"/>
</dbReference>
<keyword evidence="2" id="KW-1185">Reference proteome</keyword>
<dbReference type="RefSeq" id="XP_041216728.1">
    <property type="nucleotide sequence ID" value="XM_041368829.1"/>
</dbReference>
<evidence type="ECO:0000313" key="1">
    <source>
        <dbReference type="EMBL" id="KAG1886887.1"/>
    </source>
</evidence>
<comment type="caution">
    <text evidence="1">The sequence shown here is derived from an EMBL/GenBank/DDBJ whole genome shotgun (WGS) entry which is preliminary data.</text>
</comment>
<name>A0AAD4DNT8_9AGAM</name>